<keyword evidence="2" id="KW-0548">Nucleotidyltransferase</keyword>
<dbReference type="InterPro" id="IPR029044">
    <property type="entry name" value="Nucleotide-diphossugar_trans"/>
</dbReference>
<dbReference type="AlphaFoldDB" id="A0A0F8Z6V3"/>
<dbReference type="InterPro" id="IPR005835">
    <property type="entry name" value="NTP_transferase_dom"/>
</dbReference>
<reference evidence="4" key="1">
    <citation type="journal article" date="2015" name="Nature">
        <title>Complex archaea that bridge the gap between prokaryotes and eukaryotes.</title>
        <authorList>
            <person name="Spang A."/>
            <person name="Saw J.H."/>
            <person name="Jorgensen S.L."/>
            <person name="Zaremba-Niedzwiedzka K."/>
            <person name="Martijn J."/>
            <person name="Lind A.E."/>
            <person name="van Eijk R."/>
            <person name="Schleper C."/>
            <person name="Guy L."/>
            <person name="Ettema T.J."/>
        </authorList>
    </citation>
    <scope>NUCLEOTIDE SEQUENCE</scope>
</reference>
<protein>
    <recommendedName>
        <fullName evidence="3">Nucleotidyl transferase domain-containing protein</fullName>
    </recommendedName>
</protein>
<dbReference type="InterPro" id="IPR050065">
    <property type="entry name" value="GlmU-like"/>
</dbReference>
<feature type="domain" description="Nucleotidyl transferase" evidence="3">
    <location>
        <begin position="14"/>
        <end position="251"/>
    </location>
</feature>
<dbReference type="Gene3D" id="2.160.10.10">
    <property type="entry name" value="Hexapeptide repeat proteins"/>
    <property type="match status" value="1"/>
</dbReference>
<keyword evidence="1" id="KW-0808">Transferase</keyword>
<proteinExistence type="predicted"/>
<evidence type="ECO:0000256" key="1">
    <source>
        <dbReference type="ARBA" id="ARBA00022679"/>
    </source>
</evidence>
<sequence>MSAKFGFLKTPVDGVILAAGGGTRMRPLSYEISKPMLPICNKPLLALLAERMDEIGMKSIIIIDSPSNFNFIKNYFKIHPLTRNTPITYAIQKEALGTAHALLQAKDYIKCEFIFAMAGDNYFSSETIFNLINHHLQDVPEVTIALKKVTSKEIITLSSVLINKRRLIQKIVEKPSKDEILSLLAATSAYTFDSSFFNILSEIPISIRGEYEIPTAFEVILKKNGSIKGIETPDWDHISTPDDLWRFNMIMCESSDFDTTAIISPSSTIVHSIIGYKSLIGNNCKIDNCLILPKTVIKDKQKFRNSILYSNSNNDLEIYQISEDYIKKYQITI</sequence>
<organism evidence="4">
    <name type="scientific">marine sediment metagenome</name>
    <dbReference type="NCBI Taxonomy" id="412755"/>
    <lineage>
        <taxon>unclassified sequences</taxon>
        <taxon>metagenomes</taxon>
        <taxon>ecological metagenomes</taxon>
    </lineage>
</organism>
<dbReference type="PANTHER" id="PTHR43584">
    <property type="entry name" value="NUCLEOTIDYL TRANSFERASE"/>
    <property type="match status" value="1"/>
</dbReference>
<dbReference type="GO" id="GO:0016779">
    <property type="term" value="F:nucleotidyltransferase activity"/>
    <property type="evidence" value="ECO:0007669"/>
    <property type="project" value="UniProtKB-KW"/>
</dbReference>
<dbReference type="Gene3D" id="3.90.550.10">
    <property type="entry name" value="Spore Coat Polysaccharide Biosynthesis Protein SpsA, Chain A"/>
    <property type="match status" value="1"/>
</dbReference>
<dbReference type="SUPFAM" id="SSF53448">
    <property type="entry name" value="Nucleotide-diphospho-sugar transferases"/>
    <property type="match status" value="1"/>
</dbReference>
<dbReference type="CDD" id="cd04181">
    <property type="entry name" value="NTP_transferase"/>
    <property type="match status" value="1"/>
</dbReference>
<dbReference type="EMBL" id="LAZR01062149">
    <property type="protein sequence ID" value="KKK62119.1"/>
    <property type="molecule type" value="Genomic_DNA"/>
</dbReference>
<evidence type="ECO:0000259" key="3">
    <source>
        <dbReference type="Pfam" id="PF00483"/>
    </source>
</evidence>
<dbReference type="PANTHER" id="PTHR43584:SF8">
    <property type="entry name" value="N-ACETYLMURAMATE ALPHA-1-PHOSPHATE URIDYLYLTRANSFERASE"/>
    <property type="match status" value="1"/>
</dbReference>
<accession>A0A0F8Z6V3</accession>
<comment type="caution">
    <text evidence="4">The sequence shown here is derived from an EMBL/GenBank/DDBJ whole genome shotgun (WGS) entry which is preliminary data.</text>
</comment>
<dbReference type="Pfam" id="PF00483">
    <property type="entry name" value="NTP_transferase"/>
    <property type="match status" value="1"/>
</dbReference>
<evidence type="ECO:0000313" key="4">
    <source>
        <dbReference type="EMBL" id="KKK62119.1"/>
    </source>
</evidence>
<evidence type="ECO:0000256" key="2">
    <source>
        <dbReference type="ARBA" id="ARBA00022695"/>
    </source>
</evidence>
<name>A0A0F8Z6V3_9ZZZZ</name>
<gene>
    <name evidence="4" type="ORF">LCGC14_3007520</name>
</gene>